<name>A0A9P7QYR7_9PEZI</name>
<keyword evidence="2" id="KW-1185">Reference proteome</keyword>
<protein>
    <submittedName>
        <fullName evidence="1">Uncharacterized protein</fullName>
    </submittedName>
</protein>
<gene>
    <name evidence="1" type="ORF">JMJ77_011891</name>
</gene>
<dbReference type="EMBL" id="JAESDN010000011">
    <property type="protein sequence ID" value="KAG7044073.1"/>
    <property type="molecule type" value="Genomic_DNA"/>
</dbReference>
<evidence type="ECO:0000313" key="2">
    <source>
        <dbReference type="Proteomes" id="UP000699042"/>
    </source>
</evidence>
<comment type="caution">
    <text evidence="1">The sequence shown here is derived from an EMBL/GenBank/DDBJ whole genome shotgun (WGS) entry which is preliminary data.</text>
</comment>
<organism evidence="1 2">
    <name type="scientific">Colletotrichum scovillei</name>
    <dbReference type="NCBI Taxonomy" id="1209932"/>
    <lineage>
        <taxon>Eukaryota</taxon>
        <taxon>Fungi</taxon>
        <taxon>Dikarya</taxon>
        <taxon>Ascomycota</taxon>
        <taxon>Pezizomycotina</taxon>
        <taxon>Sordariomycetes</taxon>
        <taxon>Hypocreomycetidae</taxon>
        <taxon>Glomerellales</taxon>
        <taxon>Glomerellaceae</taxon>
        <taxon>Colletotrichum</taxon>
        <taxon>Colletotrichum acutatum species complex</taxon>
    </lineage>
</organism>
<reference evidence="1" key="1">
    <citation type="submission" date="2021-05" db="EMBL/GenBank/DDBJ databases">
        <title>Comparative genomics of three Colletotrichum scovillei strains and genetic complementation revealed genes involved fungal growth and virulence on chili pepper.</title>
        <authorList>
            <person name="Hsieh D.-K."/>
            <person name="Chuang S.-C."/>
            <person name="Chen C.-Y."/>
            <person name="Chao Y.-T."/>
            <person name="Lu M.-Y.J."/>
            <person name="Lee M.-H."/>
            <person name="Shih M.-C."/>
        </authorList>
    </citation>
    <scope>NUCLEOTIDE SEQUENCE</scope>
    <source>
        <strain evidence="1">Coll-153</strain>
    </source>
</reference>
<proteinExistence type="predicted"/>
<sequence>MSQRLVCQSVRLGTPKEARMRQRNNNVWPY</sequence>
<feature type="non-terminal residue" evidence="1">
    <location>
        <position position="30"/>
    </location>
</feature>
<dbReference type="Proteomes" id="UP000699042">
    <property type="component" value="Unassembled WGS sequence"/>
</dbReference>
<dbReference type="AlphaFoldDB" id="A0A9P7QYR7"/>
<evidence type="ECO:0000313" key="1">
    <source>
        <dbReference type="EMBL" id="KAG7044073.1"/>
    </source>
</evidence>
<accession>A0A9P7QYR7</accession>